<protein>
    <submittedName>
        <fullName evidence="3">PIR Superfamily Protein</fullName>
    </submittedName>
</protein>
<evidence type="ECO:0000313" key="4">
    <source>
        <dbReference type="Proteomes" id="UP000078555"/>
    </source>
</evidence>
<keyword evidence="2" id="KW-0472">Membrane</keyword>
<feature type="region of interest" description="Disordered" evidence="1">
    <location>
        <begin position="149"/>
        <end position="179"/>
    </location>
</feature>
<dbReference type="AlphaFoldDB" id="A0A1A9ANA1"/>
<dbReference type="Proteomes" id="UP000078555">
    <property type="component" value="Unassembled WGS sequence"/>
</dbReference>
<dbReference type="EMBL" id="FLRD01001784">
    <property type="protein sequence ID" value="SBT58149.1"/>
    <property type="molecule type" value="Genomic_DNA"/>
</dbReference>
<keyword evidence="2" id="KW-0812">Transmembrane</keyword>
<feature type="compositionally biased region" description="Polar residues" evidence="1">
    <location>
        <begin position="206"/>
        <end position="216"/>
    </location>
</feature>
<feature type="compositionally biased region" description="Basic and acidic residues" evidence="1">
    <location>
        <begin position="149"/>
        <end position="172"/>
    </location>
</feature>
<sequence>MATIHVVSSSSPDTSRRDKCIGILSDIQSAVTFKIAELHKTKEEDANFIEICEYLGQYLDYYEEDIKACYVDDFSYLYEIIISLLNEEFSKSPQYIKCIQKVTYDIKEHIDPKNKIRDSHTEKGSEKGKIQLEEKVNKILKSAEEPLEIKELEHNVPPETDTKIKTEEERVGRQTNLEQPEYSVPSLQLEMHAGVQPQITAPLDTQRAQKNVTSDESTSHHYESALAPSKESTSTEVTADRDVGQKVPLIRDLGNENPSPPETSPTSVEGRIAKEDPPSQEGTSFVKDASPKDNPFGKSESSHKNGLPGVVDSSDASSLHRSHELVEGKPNNKQIHTGHTYTNTVLTQNANAEQGNKTSDVLIDTKNPGYQNGKNREIFTSEISDVSETKILRQDKDSSTTEAEPAISSLKMYVTIGLSIVGFLLLLILLFKFTPLGSRFNKKKKKKRREIQEELERMMYSPSYFNENNMYLSYAHLED</sequence>
<feature type="transmembrane region" description="Helical" evidence="2">
    <location>
        <begin position="412"/>
        <end position="434"/>
    </location>
</feature>
<organism evidence="3 4">
    <name type="scientific">Plasmodium ovale wallikeri</name>
    <dbReference type="NCBI Taxonomy" id="864142"/>
    <lineage>
        <taxon>Eukaryota</taxon>
        <taxon>Sar</taxon>
        <taxon>Alveolata</taxon>
        <taxon>Apicomplexa</taxon>
        <taxon>Aconoidasida</taxon>
        <taxon>Haemosporida</taxon>
        <taxon>Plasmodiidae</taxon>
        <taxon>Plasmodium</taxon>
        <taxon>Plasmodium (Plasmodium)</taxon>
    </lineage>
</organism>
<evidence type="ECO:0000313" key="3">
    <source>
        <dbReference type="EMBL" id="SBT58149.1"/>
    </source>
</evidence>
<keyword evidence="2" id="KW-1133">Transmembrane helix</keyword>
<proteinExistence type="predicted"/>
<feature type="region of interest" description="Disordered" evidence="1">
    <location>
        <begin position="205"/>
        <end position="337"/>
    </location>
</feature>
<gene>
    <name evidence="3" type="ORF">POVWA1_085940</name>
</gene>
<evidence type="ECO:0000256" key="2">
    <source>
        <dbReference type="SAM" id="Phobius"/>
    </source>
</evidence>
<reference evidence="4" key="1">
    <citation type="submission" date="2016-05" db="EMBL/GenBank/DDBJ databases">
        <authorList>
            <person name="Naeem Raeece"/>
        </authorList>
    </citation>
    <scope>NUCLEOTIDE SEQUENCE [LARGE SCALE GENOMIC DNA]</scope>
</reference>
<accession>A0A1A9ANA1</accession>
<evidence type="ECO:0000256" key="1">
    <source>
        <dbReference type="SAM" id="MobiDB-lite"/>
    </source>
</evidence>
<name>A0A1A9ANA1_PLAOA</name>
<keyword evidence="4" id="KW-1185">Reference proteome</keyword>